<evidence type="ECO:0000256" key="9">
    <source>
        <dbReference type="ARBA" id="ARBA00022840"/>
    </source>
</evidence>
<dbReference type="SUPFAM" id="SSF54211">
    <property type="entry name" value="Ribosomal protein S5 domain 2-like"/>
    <property type="match status" value="1"/>
</dbReference>
<evidence type="ECO:0000256" key="4">
    <source>
        <dbReference type="ARBA" id="ARBA00022490"/>
    </source>
</evidence>
<keyword evidence="5" id="KW-0444">Lipid biosynthesis</keyword>
<evidence type="ECO:0000256" key="11">
    <source>
        <dbReference type="ARBA" id="ARBA00023098"/>
    </source>
</evidence>
<dbReference type="Gene3D" id="3.30.70.890">
    <property type="entry name" value="GHMP kinase, C-terminal domain"/>
    <property type="match status" value="1"/>
</dbReference>
<evidence type="ECO:0000256" key="7">
    <source>
        <dbReference type="ARBA" id="ARBA00022741"/>
    </source>
</evidence>
<evidence type="ECO:0000259" key="13">
    <source>
        <dbReference type="Pfam" id="PF00288"/>
    </source>
</evidence>
<evidence type="ECO:0000256" key="8">
    <source>
        <dbReference type="ARBA" id="ARBA00022777"/>
    </source>
</evidence>
<dbReference type="Pfam" id="PF00288">
    <property type="entry name" value="GHMP_kinases_N"/>
    <property type="match status" value="1"/>
</dbReference>
<keyword evidence="8" id="KW-0418">Kinase</keyword>
<evidence type="ECO:0000256" key="1">
    <source>
        <dbReference type="ARBA" id="ARBA00004496"/>
    </source>
</evidence>
<feature type="domain" description="GHMP kinase N-terminal" evidence="13">
    <location>
        <begin position="99"/>
        <end position="184"/>
    </location>
</feature>
<keyword evidence="9" id="KW-0067">ATP-binding</keyword>
<proteinExistence type="inferred from homology"/>
<evidence type="ECO:0000313" key="15">
    <source>
        <dbReference type="Proteomes" id="UP001193680"/>
    </source>
</evidence>
<dbReference type="PANTHER" id="PTHR43290:SF2">
    <property type="entry name" value="MEVALONATE KINASE"/>
    <property type="match status" value="1"/>
</dbReference>
<keyword evidence="6" id="KW-0808">Transferase</keyword>
<reference evidence="14 15" key="1">
    <citation type="submission" date="2020-11" db="EMBL/GenBank/DDBJ databases">
        <title>Sulfur oxidizing isolate from Hospital Hole Sinkhole.</title>
        <authorList>
            <person name="Scott K.M."/>
        </authorList>
    </citation>
    <scope>NUCLEOTIDE SEQUENCE [LARGE SCALE GENOMIC DNA]</scope>
    <source>
        <strain evidence="14 15">HH1</strain>
    </source>
</reference>
<dbReference type="Gene3D" id="3.30.230.10">
    <property type="match status" value="1"/>
</dbReference>
<evidence type="ECO:0000313" key="14">
    <source>
        <dbReference type="EMBL" id="MBF6058415.1"/>
    </source>
</evidence>
<sequence length="343" mass="38079">MDSLCSAPAKLILSGEHAVLYGCPAISMAIPIYSHCRCRHTASSELVIDLNLKNLQHRSRFNPFQWTARVAEIHKRYRDFTTDQCRIDQVLQEPEELFLVAFEHFQLRYPLKNGIWHFELDSDIPIGRGLGSSASIIASMLMSLARQNSIELDPEALLEMTQNIEHFQHGRSSGIDPATIIHGGILRFQNEVTESLTDCELRGWIIDSGAPLSSTGECVAQVARNFSSDLAIWQKFTTVETELHQACLQSDFESLKTAVAHNQQLLEQIGVVPQKMTQFIHTLTTQLGGAAKICGAGSVTDGPGGILLYIGEQDPTSLCRKNNMPCYPLQHAHAQLICEDIPT</sequence>
<dbReference type="InterPro" id="IPR006204">
    <property type="entry name" value="GHMP_kinase_N_dom"/>
</dbReference>
<gene>
    <name evidence="14" type="ORF">H8792_008685</name>
</gene>
<comment type="pathway">
    <text evidence="12">Isoprenoid biosynthesis; isopentenyl diphosphate biosynthesis via mevalonate pathway; isopentenyl diphosphate from (R)-mevalonate: step 1/3.</text>
</comment>
<protein>
    <recommendedName>
        <fullName evidence="3">mevalonate kinase</fullName>
        <ecNumber evidence="3">2.7.1.36</ecNumber>
    </recommendedName>
</protein>
<comment type="similarity">
    <text evidence="2">Belongs to the GHMP kinase family. Mevalonate kinase subfamily.</text>
</comment>
<evidence type="ECO:0000256" key="6">
    <source>
        <dbReference type="ARBA" id="ARBA00022679"/>
    </source>
</evidence>
<comment type="caution">
    <text evidence="14">The sequence shown here is derived from an EMBL/GenBank/DDBJ whole genome shotgun (WGS) entry which is preliminary data.</text>
</comment>
<dbReference type="PROSITE" id="PS00627">
    <property type="entry name" value="GHMP_KINASES_ATP"/>
    <property type="match status" value="1"/>
</dbReference>
<keyword evidence="4" id="KW-0963">Cytoplasm</keyword>
<dbReference type="PRINTS" id="PR00959">
    <property type="entry name" value="MEVGALKINASE"/>
</dbReference>
<keyword evidence="7" id="KW-0547">Nucleotide-binding</keyword>
<dbReference type="RefSeq" id="WP_185978556.1">
    <property type="nucleotide sequence ID" value="NZ_JACBGI020000017.1"/>
</dbReference>
<evidence type="ECO:0000256" key="3">
    <source>
        <dbReference type="ARBA" id="ARBA00012103"/>
    </source>
</evidence>
<evidence type="ECO:0000256" key="5">
    <source>
        <dbReference type="ARBA" id="ARBA00022516"/>
    </source>
</evidence>
<evidence type="ECO:0000256" key="12">
    <source>
        <dbReference type="ARBA" id="ARBA00029438"/>
    </source>
</evidence>
<organism evidence="14 15">
    <name type="scientific">Thiomicrorhabdus heinhorstiae</name>
    <dbReference type="NCBI Taxonomy" id="2748010"/>
    <lineage>
        <taxon>Bacteria</taxon>
        <taxon>Pseudomonadati</taxon>
        <taxon>Pseudomonadota</taxon>
        <taxon>Gammaproteobacteria</taxon>
        <taxon>Thiotrichales</taxon>
        <taxon>Piscirickettsiaceae</taxon>
        <taxon>Thiomicrorhabdus</taxon>
    </lineage>
</organism>
<keyword evidence="15" id="KW-1185">Reference proteome</keyword>
<accession>A0ABS0BZF5</accession>
<dbReference type="InterPro" id="IPR036554">
    <property type="entry name" value="GHMP_kinase_C_sf"/>
</dbReference>
<comment type="subcellular location">
    <subcellularLocation>
        <location evidence="1">Cytoplasm</location>
    </subcellularLocation>
</comment>
<dbReference type="PANTHER" id="PTHR43290">
    <property type="entry name" value="MEVALONATE KINASE"/>
    <property type="match status" value="1"/>
</dbReference>
<keyword evidence="11" id="KW-0443">Lipid metabolism</keyword>
<dbReference type="EC" id="2.7.1.36" evidence="3"/>
<evidence type="ECO:0000256" key="2">
    <source>
        <dbReference type="ARBA" id="ARBA00006495"/>
    </source>
</evidence>
<dbReference type="Proteomes" id="UP001193680">
    <property type="component" value="Unassembled WGS sequence"/>
</dbReference>
<dbReference type="InterPro" id="IPR006203">
    <property type="entry name" value="GHMP_knse_ATP-bd_CS"/>
</dbReference>
<keyword evidence="10" id="KW-0460">Magnesium</keyword>
<name>A0ABS0BZF5_9GAMM</name>
<dbReference type="InterPro" id="IPR014721">
    <property type="entry name" value="Ribsml_uS5_D2-typ_fold_subgr"/>
</dbReference>
<dbReference type="EMBL" id="JACBGI020000017">
    <property type="protein sequence ID" value="MBF6058415.1"/>
    <property type="molecule type" value="Genomic_DNA"/>
</dbReference>
<dbReference type="SUPFAM" id="SSF55060">
    <property type="entry name" value="GHMP Kinase, C-terminal domain"/>
    <property type="match status" value="1"/>
</dbReference>
<evidence type="ECO:0000256" key="10">
    <source>
        <dbReference type="ARBA" id="ARBA00022842"/>
    </source>
</evidence>
<dbReference type="InterPro" id="IPR020568">
    <property type="entry name" value="Ribosomal_Su5_D2-typ_SF"/>
</dbReference>
<dbReference type="InterPro" id="IPR006205">
    <property type="entry name" value="Mev_gal_kin"/>
</dbReference>